<keyword evidence="8" id="KW-0496">Mitochondrion</keyword>
<dbReference type="EMBL" id="JAAALK010000079">
    <property type="protein sequence ID" value="KAG8100219.1"/>
    <property type="molecule type" value="Genomic_DNA"/>
</dbReference>
<feature type="region of interest" description="Disordered" evidence="10">
    <location>
        <begin position="89"/>
        <end position="112"/>
    </location>
</feature>
<keyword evidence="9" id="KW-1015">Disulfide bond</keyword>
<evidence type="ECO:0000256" key="3">
    <source>
        <dbReference type="ARBA" id="ARBA00022448"/>
    </source>
</evidence>
<evidence type="ECO:0000256" key="2">
    <source>
        <dbReference type="ARBA" id="ARBA00006720"/>
    </source>
</evidence>
<evidence type="ECO:0000256" key="9">
    <source>
        <dbReference type="ARBA" id="ARBA00023157"/>
    </source>
</evidence>
<keyword evidence="6" id="KW-0653">Protein transport</keyword>
<gene>
    <name evidence="12" type="ORF">GUJ93_ZPchr0013g36059</name>
</gene>
<dbReference type="GO" id="GO:0045039">
    <property type="term" value="P:protein insertion into mitochondrial inner membrane"/>
    <property type="evidence" value="ECO:0007669"/>
    <property type="project" value="TreeGrafter"/>
</dbReference>
<protein>
    <recommendedName>
        <fullName evidence="11">Tim10-like domain-containing protein</fullName>
    </recommendedName>
</protein>
<dbReference type="GO" id="GO:0046872">
    <property type="term" value="F:metal ion binding"/>
    <property type="evidence" value="ECO:0007669"/>
    <property type="project" value="UniProtKB-KW"/>
</dbReference>
<sequence>MAATGQPINMQKEQMFGLAEKEMEYRVDLFNRLTQTCFDKCMEKKHKEAELNMGGWDRLELGICRRLYSKEVVGRGPGPRRRARVAMVATTHQKGRSGQGGLQSEAYSPLST</sequence>
<comment type="similarity">
    <text evidence="2">Belongs to the small Tim family.</text>
</comment>
<evidence type="ECO:0000256" key="4">
    <source>
        <dbReference type="ARBA" id="ARBA00022723"/>
    </source>
</evidence>
<evidence type="ECO:0000256" key="6">
    <source>
        <dbReference type="ARBA" id="ARBA00022927"/>
    </source>
</evidence>
<evidence type="ECO:0000256" key="1">
    <source>
        <dbReference type="ARBA" id="ARBA00004173"/>
    </source>
</evidence>
<evidence type="ECO:0000256" key="8">
    <source>
        <dbReference type="ARBA" id="ARBA00023128"/>
    </source>
</evidence>
<proteinExistence type="inferred from homology"/>
<dbReference type="OrthoDB" id="274922at2759"/>
<keyword evidence="13" id="KW-1185">Reference proteome</keyword>
<dbReference type="GO" id="GO:0015031">
    <property type="term" value="P:protein transport"/>
    <property type="evidence" value="ECO:0007669"/>
    <property type="project" value="UniProtKB-KW"/>
</dbReference>
<keyword evidence="3" id="KW-0813">Transport</keyword>
<reference evidence="12" key="2">
    <citation type="submission" date="2021-02" db="EMBL/GenBank/DDBJ databases">
        <authorList>
            <person name="Kimball J.A."/>
            <person name="Haas M.W."/>
            <person name="Macchietto M."/>
            <person name="Kono T."/>
            <person name="Duquette J."/>
            <person name="Shao M."/>
        </authorList>
    </citation>
    <scope>NUCLEOTIDE SEQUENCE</scope>
    <source>
        <tissue evidence="12">Fresh leaf tissue</tissue>
    </source>
</reference>
<evidence type="ECO:0000256" key="7">
    <source>
        <dbReference type="ARBA" id="ARBA00023010"/>
    </source>
</evidence>
<evidence type="ECO:0000256" key="10">
    <source>
        <dbReference type="SAM" id="MobiDB-lite"/>
    </source>
</evidence>
<name>A0A8J5X2N2_ZIZPA</name>
<keyword evidence="4" id="KW-0479">Metal-binding</keyword>
<organism evidence="12 13">
    <name type="scientific">Zizania palustris</name>
    <name type="common">Northern wild rice</name>
    <dbReference type="NCBI Taxonomy" id="103762"/>
    <lineage>
        <taxon>Eukaryota</taxon>
        <taxon>Viridiplantae</taxon>
        <taxon>Streptophyta</taxon>
        <taxon>Embryophyta</taxon>
        <taxon>Tracheophyta</taxon>
        <taxon>Spermatophyta</taxon>
        <taxon>Magnoliopsida</taxon>
        <taxon>Liliopsida</taxon>
        <taxon>Poales</taxon>
        <taxon>Poaceae</taxon>
        <taxon>BOP clade</taxon>
        <taxon>Oryzoideae</taxon>
        <taxon>Oryzeae</taxon>
        <taxon>Zizaniinae</taxon>
        <taxon>Zizania</taxon>
    </lineage>
</organism>
<evidence type="ECO:0000313" key="13">
    <source>
        <dbReference type="Proteomes" id="UP000729402"/>
    </source>
</evidence>
<comment type="caution">
    <text evidence="12">The sequence shown here is derived from an EMBL/GenBank/DDBJ whole genome shotgun (WGS) entry which is preliminary data.</text>
</comment>
<dbReference type="PANTHER" id="PTHR11038:SF21">
    <property type="entry name" value="MITOCHONDRIAL IMPORT INNER MEMBRANE TRANSLOCASE SUBUNIT"/>
    <property type="match status" value="1"/>
</dbReference>
<dbReference type="PANTHER" id="PTHR11038">
    <property type="entry name" value="MITOCHONDRIAL IMPORT INNER MEMBRANE TRANSLOCASE SUBUNIT TIM10"/>
    <property type="match status" value="1"/>
</dbReference>
<dbReference type="Proteomes" id="UP000729402">
    <property type="component" value="Unassembled WGS sequence"/>
</dbReference>
<comment type="subcellular location">
    <subcellularLocation>
        <location evidence="1">Mitochondrion</location>
    </subcellularLocation>
</comment>
<dbReference type="AlphaFoldDB" id="A0A8J5X2N2"/>
<evidence type="ECO:0000313" key="12">
    <source>
        <dbReference type="EMBL" id="KAG8100219.1"/>
    </source>
</evidence>
<keyword evidence="5" id="KW-0862">Zinc</keyword>
<keyword evidence="7" id="KW-0811">Translocation</keyword>
<dbReference type="InterPro" id="IPR004217">
    <property type="entry name" value="Tim10-like"/>
</dbReference>
<dbReference type="GO" id="GO:0005743">
    <property type="term" value="C:mitochondrial inner membrane"/>
    <property type="evidence" value="ECO:0007669"/>
    <property type="project" value="TreeGrafter"/>
</dbReference>
<dbReference type="Pfam" id="PF02953">
    <property type="entry name" value="zf-Tim10_DDP"/>
    <property type="match status" value="1"/>
</dbReference>
<evidence type="ECO:0000256" key="5">
    <source>
        <dbReference type="ARBA" id="ARBA00022833"/>
    </source>
</evidence>
<accession>A0A8J5X2N2</accession>
<reference evidence="12" key="1">
    <citation type="journal article" date="2021" name="bioRxiv">
        <title>Whole Genome Assembly and Annotation of Northern Wild Rice, Zizania palustris L., Supports a Whole Genome Duplication in the Zizania Genus.</title>
        <authorList>
            <person name="Haas M."/>
            <person name="Kono T."/>
            <person name="Macchietto M."/>
            <person name="Millas R."/>
            <person name="McGilp L."/>
            <person name="Shao M."/>
            <person name="Duquette J."/>
            <person name="Hirsch C.N."/>
            <person name="Kimball J."/>
        </authorList>
    </citation>
    <scope>NUCLEOTIDE SEQUENCE</scope>
    <source>
        <tissue evidence="12">Fresh leaf tissue</tissue>
    </source>
</reference>
<evidence type="ECO:0000259" key="11">
    <source>
        <dbReference type="Pfam" id="PF02953"/>
    </source>
</evidence>
<feature type="domain" description="Tim10-like" evidence="11">
    <location>
        <begin position="17"/>
        <end position="53"/>
    </location>
</feature>